<dbReference type="Proteomes" id="UP000000702">
    <property type="component" value="Unassembled WGS sequence"/>
</dbReference>
<name>F9W557_TRYCI</name>
<organism evidence="1 2">
    <name type="scientific">Trypanosoma congolense (strain IL3000)</name>
    <dbReference type="NCBI Taxonomy" id="1068625"/>
    <lineage>
        <taxon>Eukaryota</taxon>
        <taxon>Discoba</taxon>
        <taxon>Euglenozoa</taxon>
        <taxon>Kinetoplastea</taxon>
        <taxon>Metakinetoplastina</taxon>
        <taxon>Trypanosomatida</taxon>
        <taxon>Trypanosomatidae</taxon>
        <taxon>Trypanosoma</taxon>
        <taxon>Nannomonas</taxon>
    </lineage>
</organism>
<evidence type="ECO:0000313" key="2">
    <source>
        <dbReference type="Proteomes" id="UP000000702"/>
    </source>
</evidence>
<reference evidence="1 2" key="2">
    <citation type="journal article" date="2012" name="Proc. Natl. Acad. Sci. U.S.A.">
        <title>Antigenic diversity is generated by distinct evolutionary mechanisms in African trypanosome species.</title>
        <authorList>
            <person name="Jackson A.P."/>
            <person name="Berry A."/>
            <person name="Aslett M."/>
            <person name="Allison H.C."/>
            <person name="Burton P."/>
            <person name="Vavrova-Anderson J."/>
            <person name="Brown R."/>
            <person name="Browne H."/>
            <person name="Corton N."/>
            <person name="Hauser H."/>
            <person name="Gamble J."/>
            <person name="Gilderthorp R."/>
            <person name="Marcello L."/>
            <person name="McQuillan J."/>
            <person name="Otto T.D."/>
            <person name="Quail M.A."/>
            <person name="Sanders M.J."/>
            <person name="van Tonder A."/>
            <person name="Ginger M.L."/>
            <person name="Field M.C."/>
            <person name="Barry J.D."/>
            <person name="Hertz-Fowler C."/>
            <person name="Berriman M."/>
        </authorList>
    </citation>
    <scope>NUCLEOTIDE SEQUENCE [LARGE SCALE GENOMIC DNA]</scope>
    <source>
        <strain evidence="1 2">IL3000</strain>
    </source>
</reference>
<sequence length="125" mass="13837">MRRGMDVWGRRNFSADVSQCNLGTTASILRNLSGFAEQSHLEAREENVPFLFESLQLTKSSAVQHTRTLSLPTVRGTPAQASLVVLEQGAVNEPMKQARSTENWKLALMSNTPSFKCDRVALCLV</sequence>
<dbReference type="AlphaFoldDB" id="F9W557"/>
<reference evidence="2" key="1">
    <citation type="submission" date="2011-07" db="EMBL/GenBank/DDBJ databases">
        <title>Divergent evolution of antigenic variation in African trypanosomes.</title>
        <authorList>
            <person name="Jackson A.P."/>
            <person name="Berry A."/>
            <person name="Allison H.C."/>
            <person name="Burton P."/>
            <person name="Anderson J."/>
            <person name="Aslett M."/>
            <person name="Brown R."/>
            <person name="Corton N."/>
            <person name="Harris D."/>
            <person name="Hauser H."/>
            <person name="Gamble J."/>
            <person name="Gilderthorp R."/>
            <person name="McQuillan J."/>
            <person name="Quail M.A."/>
            <person name="Sanders M."/>
            <person name="Van Tonder A."/>
            <person name="Ginger M.L."/>
            <person name="Donelson J.E."/>
            <person name="Field M.C."/>
            <person name="Barry J.D."/>
            <person name="Berriman M."/>
            <person name="Hertz-Fowler C."/>
        </authorList>
    </citation>
    <scope>NUCLEOTIDE SEQUENCE [LARGE SCALE GENOMIC DNA]</scope>
    <source>
        <strain evidence="2">IL3000</strain>
    </source>
</reference>
<protein>
    <submittedName>
        <fullName evidence="1">Uncharacterized protein</fullName>
    </submittedName>
</protein>
<dbReference type="EMBL" id="CAEQ01000662">
    <property type="protein sequence ID" value="CCD12304.1"/>
    <property type="molecule type" value="Genomic_DNA"/>
</dbReference>
<comment type="caution">
    <text evidence="1">The sequence shown here is derived from an EMBL/GenBank/DDBJ whole genome shotgun (WGS) entry which is preliminary data.</text>
</comment>
<evidence type="ECO:0000313" key="1">
    <source>
        <dbReference type="EMBL" id="CCD12304.1"/>
    </source>
</evidence>
<proteinExistence type="predicted"/>
<keyword evidence="2" id="KW-1185">Reference proteome</keyword>
<gene>
    <name evidence="1" type="ORF">TCIL3000_0_31980</name>
</gene>
<accession>F9W557</accession>